<proteinExistence type="predicted"/>
<sequence>MEQQPEDERRGRRAGRPPIRLPLHRNSFRRSRSLSPFWHDDDANMYALSRPAGEAGDSGDEPLLVRETAPTTRAEEPMALSRPQWNAAPMERGLDGMPRASFDPNSDNLPFTGGRDHFDVGLELQKLRGMNGPEMERYINDEMDRADLATMLVETRMWIHWGFDGARRAMEEGRPGLFNFPDEPRGHTSRIPDQSSQGSAPGGVPQKSAPARPAASDRRQKQTDAQSKACDARFAMGRTSSPADADADSYPPDQEDSPPLRVSRLSPPPRRVVDRPLQRDGDHYRPSPPRDDVLDDIGPALAYADSMRVHFRGLASREALNSTGLTARTGAAQAWMHAHLAIQRQQAQEMVNGFSESSPPPANPGNAPPPPQGPTPAVSDNSPLPFNQSDCDFGAVMQKLRGMDWPEAAAWAKAETDRAGLAKALIMNRMYCYAHQESERRIINNMTSGGDTRGPVFHATDDTLPLWDSCERPGPHLNHPRQDHGAACQDPGISPALALGPTPDQVELAKCRRALAAAKRALEDNAPLEPSSPEYFWASARARAASALAEISKVLEGEEL</sequence>
<organism evidence="2 3">
    <name type="scientific">Pelagomonas calceolata</name>
    <dbReference type="NCBI Taxonomy" id="35677"/>
    <lineage>
        <taxon>Eukaryota</taxon>
        <taxon>Sar</taxon>
        <taxon>Stramenopiles</taxon>
        <taxon>Ochrophyta</taxon>
        <taxon>Pelagophyceae</taxon>
        <taxon>Pelagomonadales</taxon>
        <taxon>Pelagomonadaceae</taxon>
        <taxon>Pelagomonas</taxon>
    </lineage>
</organism>
<feature type="compositionally biased region" description="Pro residues" evidence="1">
    <location>
        <begin position="358"/>
        <end position="374"/>
    </location>
</feature>
<feature type="compositionally biased region" description="Polar residues" evidence="1">
    <location>
        <begin position="346"/>
        <end position="357"/>
    </location>
</feature>
<feature type="region of interest" description="Disordered" evidence="1">
    <location>
        <begin position="174"/>
        <end position="296"/>
    </location>
</feature>
<evidence type="ECO:0000313" key="2">
    <source>
        <dbReference type="EMBL" id="CAH0372141.1"/>
    </source>
</evidence>
<protein>
    <submittedName>
        <fullName evidence="2">Uncharacterized protein</fullName>
    </submittedName>
</protein>
<feature type="region of interest" description="Disordered" evidence="1">
    <location>
        <begin position="346"/>
        <end position="390"/>
    </location>
</feature>
<keyword evidence="3" id="KW-1185">Reference proteome</keyword>
<accession>A0A8J2SJS8</accession>
<comment type="caution">
    <text evidence="2">The sequence shown here is derived from an EMBL/GenBank/DDBJ whole genome shotgun (WGS) entry which is preliminary data.</text>
</comment>
<feature type="region of interest" description="Disordered" evidence="1">
    <location>
        <begin position="478"/>
        <end position="500"/>
    </location>
</feature>
<feature type="compositionally biased region" description="Polar residues" evidence="1">
    <location>
        <begin position="378"/>
        <end position="390"/>
    </location>
</feature>
<dbReference type="EMBL" id="CAKKNE010000003">
    <property type="protein sequence ID" value="CAH0372141.1"/>
    <property type="molecule type" value="Genomic_DNA"/>
</dbReference>
<reference evidence="2" key="1">
    <citation type="submission" date="2021-11" db="EMBL/GenBank/DDBJ databases">
        <authorList>
            <consortium name="Genoscope - CEA"/>
            <person name="William W."/>
        </authorList>
    </citation>
    <scope>NUCLEOTIDE SEQUENCE</scope>
</reference>
<feature type="compositionally biased region" description="Basic and acidic residues" evidence="1">
    <location>
        <begin position="271"/>
        <end position="292"/>
    </location>
</feature>
<feature type="region of interest" description="Disordered" evidence="1">
    <location>
        <begin position="1"/>
        <end position="26"/>
    </location>
</feature>
<evidence type="ECO:0000256" key="1">
    <source>
        <dbReference type="SAM" id="MobiDB-lite"/>
    </source>
</evidence>
<name>A0A8J2SJS8_9STRA</name>
<dbReference type="AlphaFoldDB" id="A0A8J2SJS8"/>
<dbReference type="Proteomes" id="UP000789595">
    <property type="component" value="Unassembled WGS sequence"/>
</dbReference>
<feature type="compositionally biased region" description="Basic and acidic residues" evidence="1">
    <location>
        <begin position="1"/>
        <end position="10"/>
    </location>
</feature>
<feature type="compositionally biased region" description="Low complexity" evidence="1">
    <location>
        <begin position="240"/>
        <end position="265"/>
    </location>
</feature>
<evidence type="ECO:0000313" key="3">
    <source>
        <dbReference type="Proteomes" id="UP000789595"/>
    </source>
</evidence>
<gene>
    <name evidence="2" type="ORF">PECAL_3P21190</name>
</gene>